<name>A0A370HYZ9_9NOCA</name>
<feature type="signal peptide" evidence="2">
    <location>
        <begin position="1"/>
        <end position="19"/>
    </location>
</feature>
<gene>
    <name evidence="3" type="ORF">DFR76_10923</name>
</gene>
<keyword evidence="4" id="KW-1185">Reference proteome</keyword>
<reference evidence="3 4" key="1">
    <citation type="submission" date="2018-07" db="EMBL/GenBank/DDBJ databases">
        <title>Genomic Encyclopedia of Type Strains, Phase IV (KMG-IV): sequencing the most valuable type-strain genomes for metagenomic binning, comparative biology and taxonomic classification.</title>
        <authorList>
            <person name="Goeker M."/>
        </authorList>
    </citation>
    <scope>NUCLEOTIDE SEQUENCE [LARGE SCALE GENOMIC DNA]</scope>
    <source>
        <strain evidence="3 4">DSM 44290</strain>
    </source>
</reference>
<evidence type="ECO:0000313" key="4">
    <source>
        <dbReference type="Proteomes" id="UP000254869"/>
    </source>
</evidence>
<dbReference type="EMBL" id="QQBC01000009">
    <property type="protein sequence ID" value="RDI63688.1"/>
    <property type="molecule type" value="Genomic_DNA"/>
</dbReference>
<evidence type="ECO:0000256" key="2">
    <source>
        <dbReference type="SAM" id="SignalP"/>
    </source>
</evidence>
<keyword evidence="2" id="KW-0732">Signal</keyword>
<dbReference type="RefSeq" id="WP_067999195.1">
    <property type="nucleotide sequence ID" value="NZ_QQBC01000009.1"/>
</dbReference>
<evidence type="ECO:0000256" key="1">
    <source>
        <dbReference type="SAM" id="MobiDB-lite"/>
    </source>
</evidence>
<comment type="caution">
    <text evidence="3">The sequence shown here is derived from an EMBL/GenBank/DDBJ whole genome shotgun (WGS) entry which is preliminary data.</text>
</comment>
<proteinExistence type="predicted"/>
<evidence type="ECO:0008006" key="5">
    <source>
        <dbReference type="Google" id="ProtNLM"/>
    </source>
</evidence>
<sequence length="219" mass="21177">MYSKLFFARAALVAAGCVATSVVIGGPAQSVPVQPAGSTSVSPAGASVTATSVGSQVLEAGAVTVTCKTLNAKGSVPAAPDNQNANGPVSVQISAPTFSDCETDLAGVDATVTTTGTWAVTVQNGSVITGSLTIPKGGMTIKTSGLASCTTVVAPDGPATIAGTFTNGNPPTINAKNAPAPIKTTGGFGCPTDAKTGTLTGTSALNNVSDPSKPITVGP</sequence>
<organism evidence="3 4">
    <name type="scientific">Nocardia pseudobrasiliensis</name>
    <dbReference type="NCBI Taxonomy" id="45979"/>
    <lineage>
        <taxon>Bacteria</taxon>
        <taxon>Bacillati</taxon>
        <taxon>Actinomycetota</taxon>
        <taxon>Actinomycetes</taxon>
        <taxon>Mycobacteriales</taxon>
        <taxon>Nocardiaceae</taxon>
        <taxon>Nocardia</taxon>
    </lineage>
</organism>
<accession>A0A370HYZ9</accession>
<feature type="compositionally biased region" description="Polar residues" evidence="1">
    <location>
        <begin position="200"/>
        <end position="210"/>
    </location>
</feature>
<dbReference type="AlphaFoldDB" id="A0A370HYZ9"/>
<protein>
    <recommendedName>
        <fullName evidence="5">Ig-like domain-containing protein</fullName>
    </recommendedName>
</protein>
<evidence type="ECO:0000313" key="3">
    <source>
        <dbReference type="EMBL" id="RDI63688.1"/>
    </source>
</evidence>
<feature type="region of interest" description="Disordered" evidence="1">
    <location>
        <begin position="200"/>
        <end position="219"/>
    </location>
</feature>
<dbReference type="Proteomes" id="UP000254869">
    <property type="component" value="Unassembled WGS sequence"/>
</dbReference>
<feature type="chain" id="PRO_5039685364" description="Ig-like domain-containing protein" evidence="2">
    <location>
        <begin position="20"/>
        <end position="219"/>
    </location>
</feature>